<dbReference type="GeneID" id="14295584"/>
<dbReference type="RefSeq" id="YP_007235933.1">
    <property type="nucleotide sequence ID" value="NC_019909.1"/>
</dbReference>
<proteinExistence type="predicted"/>
<reference evidence="1 2" key="1">
    <citation type="submission" date="2012-06" db="EMBL/GenBank/DDBJ databases">
        <title>Genomic characterization of five bacteriophages specific for Yersinia species.</title>
        <authorList>
            <person name="Skurnik M."/>
            <person name="Nawaz A."/>
            <person name="Happonen L."/>
            <person name="Butcher S."/>
            <person name="Mattinen L."/>
        </authorList>
    </citation>
    <scope>NUCLEOTIDE SEQUENCE [LARGE SCALE GENOMIC DNA]</scope>
</reference>
<dbReference type="InterPro" id="IPR057112">
    <property type="entry name" value="Phage_g100"/>
</dbReference>
<accession>I7LH63</accession>
<keyword evidence="2" id="KW-1185">Reference proteome</keyword>
<organism evidence="1 2">
    <name type="scientific">Yersinia phage phiR1-RT</name>
    <dbReference type="NCBI Taxonomy" id="1206558"/>
    <lineage>
        <taxon>Viruses</taxon>
        <taxon>Duplodnaviria</taxon>
        <taxon>Heunggongvirae</taxon>
        <taxon>Uroviricota</taxon>
        <taxon>Caudoviricetes</taxon>
        <taxon>Pantevenvirales</taxon>
        <taxon>Straboviridae</taxon>
        <taxon>Tevenvirinae</taxon>
        <taxon>Tegunavirus</taxon>
        <taxon>Tegunavirus r1rt</taxon>
    </lineage>
</organism>
<evidence type="ECO:0000313" key="1">
    <source>
        <dbReference type="EMBL" id="CCI88674.1"/>
    </source>
</evidence>
<dbReference type="EMBL" id="HE956709">
    <property type="protein sequence ID" value="CCI88674.1"/>
    <property type="molecule type" value="Genomic_DNA"/>
</dbReference>
<evidence type="ECO:0000313" key="2">
    <source>
        <dbReference type="Proteomes" id="UP000002909"/>
    </source>
</evidence>
<gene>
    <name evidence="1" type="primary">g100</name>
    <name evidence="1" type="ORF">BN80_100</name>
</gene>
<dbReference type="Proteomes" id="UP000002909">
    <property type="component" value="Segment"/>
</dbReference>
<dbReference type="Pfam" id="PF23772">
    <property type="entry name" value="Phage_g100"/>
    <property type="match status" value="1"/>
</dbReference>
<organismHost>
    <name type="scientific">Yersinia enterocolitica</name>
    <dbReference type="NCBI Taxonomy" id="630"/>
</organismHost>
<dbReference type="KEGG" id="vg:14295584"/>
<protein>
    <submittedName>
        <fullName evidence="1">Uncharacterized protein</fullName>
    </submittedName>
</protein>
<sequence>MAIKSVSELEVGSTIFRVHGTNRVTNIEKAVSEVMILTQPLLSQSGHLYINICIDEERSYTTKMFLNDFGIMDGKPVYNLNRAFNTKDEALSFARQCVLGVFEDPEDEEYYLKDKHHRENKRMMLAFKW</sequence>
<name>I7LH63_BPPR1</name>